<dbReference type="GO" id="GO:0016757">
    <property type="term" value="F:glycosyltransferase activity"/>
    <property type="evidence" value="ECO:0007669"/>
    <property type="project" value="UniProtKB-KW"/>
</dbReference>
<name>A0A1Q5PRM4_9ACTO</name>
<dbReference type="EMBL" id="MPDM01000002">
    <property type="protein sequence ID" value="OKL50227.1"/>
    <property type="molecule type" value="Genomic_DNA"/>
</dbReference>
<evidence type="ECO:0000259" key="3">
    <source>
        <dbReference type="Pfam" id="PF13579"/>
    </source>
</evidence>
<dbReference type="SUPFAM" id="SSF53756">
    <property type="entry name" value="UDP-Glycosyltransferase/glycogen phosphorylase"/>
    <property type="match status" value="1"/>
</dbReference>
<comment type="caution">
    <text evidence="4">The sequence shown here is derived from an EMBL/GenBank/DDBJ whole genome shotgun (WGS) entry which is preliminary data.</text>
</comment>
<protein>
    <recommendedName>
        <fullName evidence="3">Glycosyltransferase subfamily 4-like N-terminal domain-containing protein</fullName>
    </recommendedName>
</protein>
<evidence type="ECO:0000256" key="1">
    <source>
        <dbReference type="ARBA" id="ARBA00022676"/>
    </source>
</evidence>
<sequence>MPQSDYVLATRIFAPEIGAAAFRLKALARALARTQSVRVMTGKLPAEVEDIEIPGVEISRAAVKRDKEGFVRGLLEYPSFDIPLFFRLLFARNFCIAISEPPPTTGLIVRAACALRKRPYVYYAADIWTDAAKTVAPDFVVSAVSWLERLVLRGATGIIAVNDGVASRVKDLGGRNVVSIQNGTDTEVFSPDVPDLTQAEKAAMGIKGKYFVYAGTVSEIHAAVIFARAIRELPELSDYQVLYLSQGRELAEIESIAEESGGQIIISPLLPAVEAARWQKGAVACLASLKPNQGYDFADATKVYAAWACGSPIVYAGIGPAVAEIQSNDLGEYAEEFTSTAVAEAMLRVSRLDNPKDRVRIREWVVANRSMSVTGVAAAEFVESCVHRYKQT</sequence>
<organism evidence="4 5">
    <name type="scientific">Boudabousia marimammalium</name>
    <dbReference type="NCBI Taxonomy" id="156892"/>
    <lineage>
        <taxon>Bacteria</taxon>
        <taxon>Bacillati</taxon>
        <taxon>Actinomycetota</taxon>
        <taxon>Actinomycetes</taxon>
        <taxon>Actinomycetales</taxon>
        <taxon>Actinomycetaceae</taxon>
        <taxon>Boudabousia</taxon>
    </lineage>
</organism>
<evidence type="ECO:0000313" key="5">
    <source>
        <dbReference type="Proteomes" id="UP000186465"/>
    </source>
</evidence>
<keyword evidence="2" id="KW-0808">Transferase</keyword>
<dbReference type="InterPro" id="IPR028098">
    <property type="entry name" value="Glyco_trans_4-like_N"/>
</dbReference>
<feature type="domain" description="Glycosyltransferase subfamily 4-like N-terminal" evidence="3">
    <location>
        <begin position="20"/>
        <end position="180"/>
    </location>
</feature>
<reference evidence="5" key="1">
    <citation type="submission" date="2016-11" db="EMBL/GenBank/DDBJ databases">
        <title>Actinomyces gypaetusis sp. nov. isolated from Gypaetus barbatus in Qinghai Tibet Plateau China.</title>
        <authorList>
            <person name="Meng X."/>
        </authorList>
    </citation>
    <scope>NUCLEOTIDE SEQUENCE [LARGE SCALE GENOMIC DNA]</scope>
    <source>
        <strain evidence="5">DSM 15383</strain>
    </source>
</reference>
<dbReference type="Gene3D" id="3.40.50.2000">
    <property type="entry name" value="Glycogen Phosphorylase B"/>
    <property type="match status" value="2"/>
</dbReference>
<dbReference type="AlphaFoldDB" id="A0A1Q5PRM4"/>
<dbReference type="Pfam" id="PF13579">
    <property type="entry name" value="Glyco_trans_4_4"/>
    <property type="match status" value="1"/>
</dbReference>
<dbReference type="Proteomes" id="UP000186465">
    <property type="component" value="Unassembled WGS sequence"/>
</dbReference>
<accession>A0A1Q5PRM4</accession>
<evidence type="ECO:0000256" key="2">
    <source>
        <dbReference type="ARBA" id="ARBA00022679"/>
    </source>
</evidence>
<dbReference type="OrthoDB" id="3657271at2"/>
<keyword evidence="1" id="KW-0328">Glycosyltransferase</keyword>
<gene>
    <name evidence="4" type="ORF">BM477_02200</name>
</gene>
<dbReference type="STRING" id="156892.BM477_02200"/>
<keyword evidence="5" id="KW-1185">Reference proteome</keyword>
<dbReference type="RefSeq" id="WP_075361052.1">
    <property type="nucleotide sequence ID" value="NZ_MPDM01000002.1"/>
</dbReference>
<proteinExistence type="predicted"/>
<evidence type="ECO:0000313" key="4">
    <source>
        <dbReference type="EMBL" id="OKL50227.1"/>
    </source>
</evidence>